<dbReference type="CDD" id="cd16917">
    <property type="entry name" value="HATPase_UhpB-NarQ-NarX-like"/>
    <property type="match status" value="1"/>
</dbReference>
<feature type="transmembrane region" description="Helical" evidence="9">
    <location>
        <begin position="280"/>
        <end position="299"/>
    </location>
</feature>
<feature type="domain" description="Histidine kinase" evidence="10">
    <location>
        <begin position="569"/>
        <end position="652"/>
    </location>
</feature>
<accession>A0ABT1K2J7</accession>
<feature type="transmembrane region" description="Helical" evidence="9">
    <location>
        <begin position="223"/>
        <end position="243"/>
    </location>
</feature>
<evidence type="ECO:0000256" key="6">
    <source>
        <dbReference type="ARBA" id="ARBA00022777"/>
    </source>
</evidence>
<dbReference type="PROSITE" id="PS50109">
    <property type="entry name" value="HIS_KIN"/>
    <property type="match status" value="1"/>
</dbReference>
<evidence type="ECO:0000256" key="7">
    <source>
        <dbReference type="ARBA" id="ARBA00022840"/>
    </source>
</evidence>
<feature type="transmembrane region" description="Helical" evidence="9">
    <location>
        <begin position="191"/>
        <end position="211"/>
    </location>
</feature>
<evidence type="ECO:0000256" key="8">
    <source>
        <dbReference type="ARBA" id="ARBA00023012"/>
    </source>
</evidence>
<dbReference type="PANTHER" id="PTHR24421:SF10">
    <property type="entry name" value="NITRATE_NITRITE SENSOR PROTEIN NARQ"/>
    <property type="match status" value="1"/>
</dbReference>
<evidence type="ECO:0000259" key="10">
    <source>
        <dbReference type="PROSITE" id="PS50109"/>
    </source>
</evidence>
<organism evidence="11 12">
    <name type="scientific">Nonomuraea roseoviolacea subsp. carminata</name>
    <dbReference type="NCBI Taxonomy" id="160689"/>
    <lineage>
        <taxon>Bacteria</taxon>
        <taxon>Bacillati</taxon>
        <taxon>Actinomycetota</taxon>
        <taxon>Actinomycetes</taxon>
        <taxon>Streptosporangiales</taxon>
        <taxon>Streptosporangiaceae</taxon>
        <taxon>Nonomuraea</taxon>
    </lineage>
</organism>
<feature type="transmembrane region" description="Helical" evidence="9">
    <location>
        <begin position="44"/>
        <end position="62"/>
    </location>
</feature>
<dbReference type="EC" id="2.7.13.3" evidence="2"/>
<evidence type="ECO:0000256" key="5">
    <source>
        <dbReference type="ARBA" id="ARBA00022741"/>
    </source>
</evidence>
<dbReference type="Gene3D" id="3.30.565.10">
    <property type="entry name" value="Histidine kinase-like ATPase, C-terminal domain"/>
    <property type="match status" value="1"/>
</dbReference>
<comment type="caution">
    <text evidence="11">The sequence shown here is derived from an EMBL/GenBank/DDBJ whole genome shotgun (WGS) entry which is preliminary data.</text>
</comment>
<evidence type="ECO:0000256" key="2">
    <source>
        <dbReference type="ARBA" id="ARBA00012438"/>
    </source>
</evidence>
<keyword evidence="8" id="KW-0902">Two-component regulatory system</keyword>
<dbReference type="InterPro" id="IPR011712">
    <property type="entry name" value="Sig_transdc_His_kin_sub3_dim/P"/>
</dbReference>
<keyword evidence="9" id="KW-1133">Transmembrane helix</keyword>
<keyword evidence="7" id="KW-0067">ATP-binding</keyword>
<dbReference type="RefSeq" id="WP_253771773.1">
    <property type="nucleotide sequence ID" value="NZ_BAAAVE010000006.1"/>
</dbReference>
<evidence type="ECO:0000313" key="11">
    <source>
        <dbReference type="EMBL" id="MCP2348224.1"/>
    </source>
</evidence>
<keyword evidence="5" id="KW-0547">Nucleotide-binding</keyword>
<keyword evidence="6 11" id="KW-0418">Kinase</keyword>
<feature type="transmembrane region" description="Helical" evidence="9">
    <location>
        <begin position="249"/>
        <end position="268"/>
    </location>
</feature>
<keyword evidence="9" id="KW-0812">Transmembrane</keyword>
<comment type="catalytic activity">
    <reaction evidence="1">
        <text>ATP + protein L-histidine = ADP + protein N-phospho-L-histidine.</text>
        <dbReference type="EC" id="2.7.13.3"/>
    </reaction>
</comment>
<sequence>MRDRSVRRAAAAAGLLVVLVAAALAVEPRLRALGVTGMVERFDAFRAVAALSFGVPGLFVVAQRPGCRVGWVMVFAGAAQGLGVALGAYGLLGINESGGLPGDDWAMWVSNWLWMPAGLVVPTIFLLLFPDGRPPSRRWWPAMAVAAVAIAANTLDWMLRPVPYENVPGMFPAGYAGVLAGLRGLPDVLDVPVAVCTAGAVVAAVASLAVRYRSSGEEVRRRLQWVLAAALLTVALAGVALAAPWGAVVIASAAVPLPVAVSVAIVAHRLWDLDLLLSRALAFGALSVALLGTYALVAFTLGGVLGSGASAVLVALVVHPLYVRVLGAANRLVYGEREDPARALRRLGTRLSDAGSPGELLDRMAAEVRRVLRVHYVAVEESGVVVASSGRPGEVAESVPLLHRGERVGTLLLGERLRARDRGLVGELAPHVAVAVHAHRLGADLERSHGRMLAARQEERDRLLYELHDGLGPGLAALALQTDRGRRLVDTDPDKAKKVMSELSQRIRATVEDVRTIVNDLRPPPLDDLGLAGALAELGRGFAGDLTVEVEVPPDLPALPPPVELAAYRITAEALTNAVRHAMASRCTVTLSATDTLELRVRDDGVGVGAPVRRGFGLASMRRRSEELNGTFELLTGDGPGTHVLVRLPLAA</sequence>
<dbReference type="InterPro" id="IPR036890">
    <property type="entry name" value="HATPase_C_sf"/>
</dbReference>
<protein>
    <recommendedName>
        <fullName evidence="2">histidine kinase</fullName>
        <ecNumber evidence="2">2.7.13.3</ecNumber>
    </recommendedName>
</protein>
<feature type="transmembrane region" description="Helical" evidence="9">
    <location>
        <begin position="69"/>
        <end position="92"/>
    </location>
</feature>
<dbReference type="Proteomes" id="UP001320766">
    <property type="component" value="Unassembled WGS sequence"/>
</dbReference>
<dbReference type="InterPro" id="IPR050482">
    <property type="entry name" value="Sensor_HK_TwoCompSys"/>
</dbReference>
<dbReference type="SMART" id="SM00387">
    <property type="entry name" value="HATPase_c"/>
    <property type="match status" value="1"/>
</dbReference>
<dbReference type="EMBL" id="JAMZEC010000001">
    <property type="protein sequence ID" value="MCP2348224.1"/>
    <property type="molecule type" value="Genomic_DNA"/>
</dbReference>
<reference evidence="11 12" key="1">
    <citation type="submission" date="2022-06" db="EMBL/GenBank/DDBJ databases">
        <title>Sequencing the genomes of 1000 actinobacteria strains.</title>
        <authorList>
            <person name="Klenk H.-P."/>
        </authorList>
    </citation>
    <scope>NUCLEOTIDE SEQUENCE [LARGE SCALE GENOMIC DNA]</scope>
    <source>
        <strain evidence="11 12">DSM 44170</strain>
    </source>
</reference>
<evidence type="ECO:0000256" key="3">
    <source>
        <dbReference type="ARBA" id="ARBA00022553"/>
    </source>
</evidence>
<dbReference type="Gene3D" id="1.20.5.1930">
    <property type="match status" value="1"/>
</dbReference>
<dbReference type="Pfam" id="PF02518">
    <property type="entry name" value="HATPase_c"/>
    <property type="match status" value="1"/>
</dbReference>
<dbReference type="SUPFAM" id="SSF55874">
    <property type="entry name" value="ATPase domain of HSP90 chaperone/DNA topoisomerase II/histidine kinase"/>
    <property type="match status" value="1"/>
</dbReference>
<keyword evidence="3" id="KW-0597">Phosphoprotein</keyword>
<feature type="transmembrane region" description="Helical" evidence="9">
    <location>
        <begin position="112"/>
        <end position="129"/>
    </location>
</feature>
<name>A0ABT1K2J7_9ACTN</name>
<gene>
    <name evidence="11" type="ORF">HD595_004346</name>
</gene>
<dbReference type="InterPro" id="IPR003594">
    <property type="entry name" value="HATPase_dom"/>
</dbReference>
<evidence type="ECO:0000256" key="1">
    <source>
        <dbReference type="ARBA" id="ARBA00000085"/>
    </source>
</evidence>
<evidence type="ECO:0000256" key="9">
    <source>
        <dbReference type="SAM" id="Phobius"/>
    </source>
</evidence>
<dbReference type="InterPro" id="IPR005467">
    <property type="entry name" value="His_kinase_dom"/>
</dbReference>
<dbReference type="PANTHER" id="PTHR24421">
    <property type="entry name" value="NITRATE/NITRITE SENSOR PROTEIN NARX-RELATED"/>
    <property type="match status" value="1"/>
</dbReference>
<dbReference type="Pfam" id="PF07730">
    <property type="entry name" value="HisKA_3"/>
    <property type="match status" value="1"/>
</dbReference>
<dbReference type="GO" id="GO:0016301">
    <property type="term" value="F:kinase activity"/>
    <property type="evidence" value="ECO:0007669"/>
    <property type="project" value="UniProtKB-KW"/>
</dbReference>
<evidence type="ECO:0000256" key="4">
    <source>
        <dbReference type="ARBA" id="ARBA00022679"/>
    </source>
</evidence>
<feature type="transmembrane region" description="Helical" evidence="9">
    <location>
        <begin position="305"/>
        <end position="323"/>
    </location>
</feature>
<proteinExistence type="predicted"/>
<feature type="transmembrane region" description="Helical" evidence="9">
    <location>
        <begin position="141"/>
        <end position="159"/>
    </location>
</feature>
<keyword evidence="4" id="KW-0808">Transferase</keyword>
<keyword evidence="9" id="KW-0472">Membrane</keyword>
<evidence type="ECO:0000313" key="12">
    <source>
        <dbReference type="Proteomes" id="UP001320766"/>
    </source>
</evidence>
<keyword evidence="12" id="KW-1185">Reference proteome</keyword>